<dbReference type="PROSITE" id="PS51257">
    <property type="entry name" value="PROKAR_LIPOPROTEIN"/>
    <property type="match status" value="1"/>
</dbReference>
<keyword evidence="4" id="KW-1185">Reference proteome</keyword>
<dbReference type="EMBL" id="SJPQ01000001">
    <property type="protein sequence ID" value="TWT90280.1"/>
    <property type="molecule type" value="Genomic_DNA"/>
</dbReference>
<gene>
    <name evidence="3" type="ORF">Mal64_06650</name>
</gene>
<accession>A0A5C5ZSP9</accession>
<dbReference type="Proteomes" id="UP000315440">
    <property type="component" value="Unassembled WGS sequence"/>
</dbReference>
<feature type="region of interest" description="Disordered" evidence="1">
    <location>
        <begin position="23"/>
        <end position="52"/>
    </location>
</feature>
<proteinExistence type="predicted"/>
<protein>
    <submittedName>
        <fullName evidence="3">Uncharacterized protein</fullName>
    </submittedName>
</protein>
<reference evidence="3 4" key="1">
    <citation type="submission" date="2019-02" db="EMBL/GenBank/DDBJ databases">
        <title>Deep-cultivation of Planctomycetes and their phenomic and genomic characterization uncovers novel biology.</title>
        <authorList>
            <person name="Wiegand S."/>
            <person name="Jogler M."/>
            <person name="Boedeker C."/>
            <person name="Pinto D."/>
            <person name="Vollmers J."/>
            <person name="Rivas-Marin E."/>
            <person name="Kohn T."/>
            <person name="Peeters S.H."/>
            <person name="Heuer A."/>
            <person name="Rast P."/>
            <person name="Oberbeckmann S."/>
            <person name="Bunk B."/>
            <person name="Jeske O."/>
            <person name="Meyerdierks A."/>
            <person name="Storesund J.E."/>
            <person name="Kallscheuer N."/>
            <person name="Luecker S."/>
            <person name="Lage O.M."/>
            <person name="Pohl T."/>
            <person name="Merkel B.J."/>
            <person name="Hornburger P."/>
            <person name="Mueller R.-W."/>
            <person name="Bruemmer F."/>
            <person name="Labrenz M."/>
            <person name="Spormann A.M."/>
            <person name="Op Den Camp H."/>
            <person name="Overmann J."/>
            <person name="Amann R."/>
            <person name="Jetten M.S.M."/>
            <person name="Mascher T."/>
            <person name="Medema M.H."/>
            <person name="Devos D.P."/>
            <person name="Kaster A.-K."/>
            <person name="Ovreas L."/>
            <person name="Rohde M."/>
            <person name="Galperin M.Y."/>
            <person name="Jogler C."/>
        </authorList>
    </citation>
    <scope>NUCLEOTIDE SEQUENCE [LARGE SCALE GENOMIC DNA]</scope>
    <source>
        <strain evidence="3 4">Mal64</strain>
    </source>
</reference>
<dbReference type="RefSeq" id="WP_146397002.1">
    <property type="nucleotide sequence ID" value="NZ_SJPQ01000001.1"/>
</dbReference>
<evidence type="ECO:0000256" key="1">
    <source>
        <dbReference type="SAM" id="MobiDB-lite"/>
    </source>
</evidence>
<feature type="chain" id="PRO_5022999324" evidence="2">
    <location>
        <begin position="21"/>
        <end position="170"/>
    </location>
</feature>
<evidence type="ECO:0000256" key="2">
    <source>
        <dbReference type="SAM" id="SignalP"/>
    </source>
</evidence>
<feature type="signal peptide" evidence="2">
    <location>
        <begin position="1"/>
        <end position="20"/>
    </location>
</feature>
<keyword evidence="2" id="KW-0732">Signal</keyword>
<organism evidence="3 4">
    <name type="scientific">Pseudobythopirellula maris</name>
    <dbReference type="NCBI Taxonomy" id="2527991"/>
    <lineage>
        <taxon>Bacteria</taxon>
        <taxon>Pseudomonadati</taxon>
        <taxon>Planctomycetota</taxon>
        <taxon>Planctomycetia</taxon>
        <taxon>Pirellulales</taxon>
        <taxon>Lacipirellulaceae</taxon>
        <taxon>Pseudobythopirellula</taxon>
    </lineage>
</organism>
<comment type="caution">
    <text evidence="3">The sequence shown here is derived from an EMBL/GenBank/DDBJ whole genome shotgun (WGS) entry which is preliminary data.</text>
</comment>
<evidence type="ECO:0000313" key="4">
    <source>
        <dbReference type="Proteomes" id="UP000315440"/>
    </source>
</evidence>
<evidence type="ECO:0000313" key="3">
    <source>
        <dbReference type="EMBL" id="TWT90280.1"/>
    </source>
</evidence>
<sequence length="170" mass="18144" precursor="true">MKFSYAFVVVLALPVTPLLVGCSQEPSPPATAEPAPADEGGAEEFDPHDAPMTEAEIESLKGGLTSYSEAIAKVKSLRDSIRDAIAAGNPPGAHRPLDELDIVLGHLTTVARENDVPKSEWETINMSAQRVRELLGEVHARIDGGEAAEYETVADDIQTAIEQLEGVQTN</sequence>
<dbReference type="AlphaFoldDB" id="A0A5C5ZSP9"/>
<name>A0A5C5ZSP9_9BACT</name>